<accession>A9UU20</accession>
<name>A9UU20_MONBE</name>
<dbReference type="AlphaFoldDB" id="A9UU20"/>
<dbReference type="GO" id="GO:0008270">
    <property type="term" value="F:zinc ion binding"/>
    <property type="evidence" value="ECO:0007669"/>
    <property type="project" value="UniProtKB-KW"/>
</dbReference>
<feature type="compositionally biased region" description="Polar residues" evidence="2">
    <location>
        <begin position="222"/>
        <end position="231"/>
    </location>
</feature>
<evidence type="ECO:0000256" key="2">
    <source>
        <dbReference type="SAM" id="MobiDB-lite"/>
    </source>
</evidence>
<dbReference type="InterPro" id="IPR013087">
    <property type="entry name" value="Znf_C2H2_type"/>
</dbReference>
<feature type="region of interest" description="Disordered" evidence="2">
    <location>
        <begin position="96"/>
        <end position="133"/>
    </location>
</feature>
<keyword evidence="1" id="KW-0479">Metal-binding</keyword>
<dbReference type="EMBL" id="CH991545">
    <property type="protein sequence ID" value="EDQ91592.1"/>
    <property type="molecule type" value="Genomic_DNA"/>
</dbReference>
<protein>
    <recommendedName>
        <fullName evidence="3">C2H2-type domain-containing protein</fullName>
    </recommendedName>
</protein>
<proteinExistence type="predicted"/>
<dbReference type="RefSeq" id="XP_001744014.1">
    <property type="nucleotide sequence ID" value="XM_001743962.1"/>
</dbReference>
<dbReference type="InParanoid" id="A9UU20"/>
<evidence type="ECO:0000313" key="4">
    <source>
        <dbReference type="EMBL" id="EDQ91592.1"/>
    </source>
</evidence>
<dbReference type="GeneID" id="5888814"/>
<sequence>MGSGRKDFVSTDVKNHHLRRHQNQIYKCPLCANEYSHASSFKRHVERDHDQTPLDLSSLQQYTHTVTDAPGHSGAPHPMLHTQYQHGDRLNEQQHLVSPTSSIGSGPTIPTSHATAPPQLPLPSDSHRPFQPLQPLHEAFHPQLQLDPQISAASHPSPLAPPTHPFASLMHASQPSLTELVALLLQQSNNAAAGNTIIPRPMATQAVPAAPTYPAGPGLGSEATQTQHQAATPSSSGPTSLPPLHHQLSLDLLVSMLMHGTERLTQPEPTYPY</sequence>
<feature type="compositionally biased region" description="Polar residues" evidence="2">
    <location>
        <begin position="96"/>
        <end position="114"/>
    </location>
</feature>
<dbReference type="PROSITE" id="PS00028">
    <property type="entry name" value="ZINC_FINGER_C2H2_1"/>
    <property type="match status" value="1"/>
</dbReference>
<feature type="compositionally biased region" description="Low complexity" evidence="2">
    <location>
        <begin position="232"/>
        <end position="244"/>
    </location>
</feature>
<keyword evidence="1" id="KW-0862">Zinc</keyword>
<feature type="domain" description="C2H2-type" evidence="3">
    <location>
        <begin position="26"/>
        <end position="53"/>
    </location>
</feature>
<keyword evidence="5" id="KW-1185">Reference proteome</keyword>
<reference evidence="4 5" key="1">
    <citation type="journal article" date="2008" name="Nature">
        <title>The genome of the choanoflagellate Monosiga brevicollis and the origin of metazoans.</title>
        <authorList>
            <consortium name="JGI Sequencing"/>
            <person name="King N."/>
            <person name="Westbrook M.J."/>
            <person name="Young S.L."/>
            <person name="Kuo A."/>
            <person name="Abedin M."/>
            <person name="Chapman J."/>
            <person name="Fairclough S."/>
            <person name="Hellsten U."/>
            <person name="Isogai Y."/>
            <person name="Letunic I."/>
            <person name="Marr M."/>
            <person name="Pincus D."/>
            <person name="Putnam N."/>
            <person name="Rokas A."/>
            <person name="Wright K.J."/>
            <person name="Zuzow R."/>
            <person name="Dirks W."/>
            <person name="Good M."/>
            <person name="Goodstein D."/>
            <person name="Lemons D."/>
            <person name="Li W."/>
            <person name="Lyons J.B."/>
            <person name="Morris A."/>
            <person name="Nichols S."/>
            <person name="Richter D.J."/>
            <person name="Salamov A."/>
            <person name="Bork P."/>
            <person name="Lim W.A."/>
            <person name="Manning G."/>
            <person name="Miller W.T."/>
            <person name="McGinnis W."/>
            <person name="Shapiro H."/>
            <person name="Tjian R."/>
            <person name="Grigoriev I.V."/>
            <person name="Rokhsar D."/>
        </authorList>
    </citation>
    <scope>NUCLEOTIDE SEQUENCE [LARGE SCALE GENOMIC DNA]</scope>
    <source>
        <strain evidence="5">MX1 / ATCC 50154</strain>
    </source>
</reference>
<dbReference type="InterPro" id="IPR036236">
    <property type="entry name" value="Znf_C2H2_sf"/>
</dbReference>
<dbReference type="SUPFAM" id="SSF57667">
    <property type="entry name" value="beta-beta-alpha zinc fingers"/>
    <property type="match status" value="1"/>
</dbReference>
<organism evidence="4 5">
    <name type="scientific">Monosiga brevicollis</name>
    <name type="common">Choanoflagellate</name>
    <dbReference type="NCBI Taxonomy" id="81824"/>
    <lineage>
        <taxon>Eukaryota</taxon>
        <taxon>Choanoflagellata</taxon>
        <taxon>Craspedida</taxon>
        <taxon>Salpingoecidae</taxon>
        <taxon>Monosiga</taxon>
    </lineage>
</organism>
<keyword evidence="1" id="KW-0863">Zinc-finger</keyword>
<evidence type="ECO:0000259" key="3">
    <source>
        <dbReference type="PROSITE" id="PS50157"/>
    </source>
</evidence>
<dbReference type="Proteomes" id="UP000001357">
    <property type="component" value="Unassembled WGS sequence"/>
</dbReference>
<evidence type="ECO:0000256" key="1">
    <source>
        <dbReference type="PROSITE-ProRule" id="PRU00042"/>
    </source>
</evidence>
<dbReference type="PROSITE" id="PS50157">
    <property type="entry name" value="ZINC_FINGER_C2H2_2"/>
    <property type="match status" value="1"/>
</dbReference>
<dbReference type="KEGG" id="mbr:MONBRDRAFT_6494"/>
<dbReference type="Gene3D" id="3.30.160.60">
    <property type="entry name" value="Classic Zinc Finger"/>
    <property type="match status" value="1"/>
</dbReference>
<evidence type="ECO:0000313" key="5">
    <source>
        <dbReference type="Proteomes" id="UP000001357"/>
    </source>
</evidence>
<gene>
    <name evidence="4" type="ORF">MONBRDRAFT_6494</name>
</gene>
<feature type="region of interest" description="Disordered" evidence="2">
    <location>
        <begin position="208"/>
        <end position="244"/>
    </location>
</feature>